<dbReference type="InterPro" id="IPR031107">
    <property type="entry name" value="Small_HSP"/>
</dbReference>
<dbReference type="PANTHER" id="PTHR11527">
    <property type="entry name" value="HEAT-SHOCK PROTEIN 20 FAMILY MEMBER"/>
    <property type="match status" value="1"/>
</dbReference>
<sequence>MANIIKKENGHQPASFGNVVDQIFQNNLSRFFDDSFWGFNGLKEQRQVPVNIRESDNNYEIEMVIPGIQKEKLTIEAGNDMITVSYQNTEEKKEKKDNYIQQEYRHQAFSRNFRLNDTVDAGNITAKYEDGILRLSLPKNEKSKKVSRTIAIQ</sequence>
<dbReference type="AlphaFoldDB" id="A0A4Q7MUU8"/>
<dbReference type="EMBL" id="SGXA01000002">
    <property type="protein sequence ID" value="RZS70840.1"/>
    <property type="molecule type" value="Genomic_DNA"/>
</dbReference>
<dbReference type="InterPro" id="IPR002068">
    <property type="entry name" value="A-crystallin/Hsp20_dom"/>
</dbReference>
<accession>A0A4Q7MUU8</accession>
<evidence type="ECO:0000256" key="1">
    <source>
        <dbReference type="PROSITE-ProRule" id="PRU00285"/>
    </source>
</evidence>
<dbReference type="Proteomes" id="UP000293874">
    <property type="component" value="Unassembled WGS sequence"/>
</dbReference>
<organism evidence="4 5">
    <name type="scientific">Pseudobacter ginsenosidimutans</name>
    <dbReference type="NCBI Taxonomy" id="661488"/>
    <lineage>
        <taxon>Bacteria</taxon>
        <taxon>Pseudomonadati</taxon>
        <taxon>Bacteroidota</taxon>
        <taxon>Chitinophagia</taxon>
        <taxon>Chitinophagales</taxon>
        <taxon>Chitinophagaceae</taxon>
        <taxon>Pseudobacter</taxon>
    </lineage>
</organism>
<dbReference type="OrthoDB" id="9814487at2"/>
<reference evidence="4 5" key="1">
    <citation type="submission" date="2019-02" db="EMBL/GenBank/DDBJ databases">
        <title>Genomic Encyclopedia of Type Strains, Phase IV (KMG-IV): sequencing the most valuable type-strain genomes for metagenomic binning, comparative biology and taxonomic classification.</title>
        <authorList>
            <person name="Goeker M."/>
        </authorList>
    </citation>
    <scope>NUCLEOTIDE SEQUENCE [LARGE SCALE GENOMIC DNA]</scope>
    <source>
        <strain evidence="4 5">DSM 18116</strain>
    </source>
</reference>
<evidence type="ECO:0000259" key="3">
    <source>
        <dbReference type="PROSITE" id="PS01031"/>
    </source>
</evidence>
<feature type="domain" description="SHSP" evidence="3">
    <location>
        <begin position="41"/>
        <end position="153"/>
    </location>
</feature>
<comment type="caution">
    <text evidence="4">The sequence shown here is derived from an EMBL/GenBank/DDBJ whole genome shotgun (WGS) entry which is preliminary data.</text>
</comment>
<dbReference type="InterPro" id="IPR008978">
    <property type="entry name" value="HSP20-like_chaperone"/>
</dbReference>
<name>A0A4Q7MUU8_9BACT</name>
<evidence type="ECO:0000313" key="4">
    <source>
        <dbReference type="EMBL" id="RZS70840.1"/>
    </source>
</evidence>
<comment type="similarity">
    <text evidence="1 2">Belongs to the small heat shock protein (HSP20) family.</text>
</comment>
<dbReference type="SUPFAM" id="SSF49764">
    <property type="entry name" value="HSP20-like chaperones"/>
    <property type="match status" value="1"/>
</dbReference>
<protein>
    <submittedName>
        <fullName evidence="4">Heat shock protein Hsp20</fullName>
    </submittedName>
</protein>
<proteinExistence type="inferred from homology"/>
<keyword evidence="4" id="KW-0346">Stress response</keyword>
<dbReference type="Pfam" id="PF00011">
    <property type="entry name" value="HSP20"/>
    <property type="match status" value="1"/>
</dbReference>
<gene>
    <name evidence="4" type="ORF">EV199_2735</name>
</gene>
<evidence type="ECO:0000256" key="2">
    <source>
        <dbReference type="RuleBase" id="RU003616"/>
    </source>
</evidence>
<dbReference type="Gene3D" id="2.60.40.790">
    <property type="match status" value="1"/>
</dbReference>
<evidence type="ECO:0000313" key="5">
    <source>
        <dbReference type="Proteomes" id="UP000293874"/>
    </source>
</evidence>
<dbReference type="CDD" id="cd06464">
    <property type="entry name" value="ACD_sHsps-like"/>
    <property type="match status" value="1"/>
</dbReference>
<dbReference type="RefSeq" id="WP_130541393.1">
    <property type="nucleotide sequence ID" value="NZ_CP042431.1"/>
</dbReference>
<keyword evidence="5" id="KW-1185">Reference proteome</keyword>
<dbReference type="PROSITE" id="PS01031">
    <property type="entry name" value="SHSP"/>
    <property type="match status" value="1"/>
</dbReference>